<evidence type="ECO:0008006" key="4">
    <source>
        <dbReference type="Google" id="ProtNLM"/>
    </source>
</evidence>
<comment type="caution">
    <text evidence="2">The sequence shown here is derived from an EMBL/GenBank/DDBJ whole genome shotgun (WGS) entry which is preliminary data.</text>
</comment>
<dbReference type="PANTHER" id="PTHR33074:SF76">
    <property type="entry name" value="OS11G0569701 PROTEIN"/>
    <property type="match status" value="1"/>
</dbReference>
<name>A0A835B9F3_9POAL</name>
<feature type="region of interest" description="Disordered" evidence="1">
    <location>
        <begin position="1"/>
        <end position="31"/>
    </location>
</feature>
<dbReference type="Proteomes" id="UP000636709">
    <property type="component" value="Unassembled WGS sequence"/>
</dbReference>
<dbReference type="EMBL" id="JACEFO010001972">
    <property type="protein sequence ID" value="KAF8690550.1"/>
    <property type="molecule type" value="Genomic_DNA"/>
</dbReference>
<dbReference type="AlphaFoldDB" id="A0A835B9F3"/>
<keyword evidence="3" id="KW-1185">Reference proteome</keyword>
<organism evidence="2 3">
    <name type="scientific">Digitaria exilis</name>
    <dbReference type="NCBI Taxonomy" id="1010633"/>
    <lineage>
        <taxon>Eukaryota</taxon>
        <taxon>Viridiplantae</taxon>
        <taxon>Streptophyta</taxon>
        <taxon>Embryophyta</taxon>
        <taxon>Tracheophyta</taxon>
        <taxon>Spermatophyta</taxon>
        <taxon>Magnoliopsida</taxon>
        <taxon>Liliopsida</taxon>
        <taxon>Poales</taxon>
        <taxon>Poaceae</taxon>
        <taxon>PACMAD clade</taxon>
        <taxon>Panicoideae</taxon>
        <taxon>Panicodae</taxon>
        <taxon>Paniceae</taxon>
        <taxon>Anthephorinae</taxon>
        <taxon>Digitaria</taxon>
    </lineage>
</organism>
<sequence>MVNRPRTKGMLGGERRAHNDDGYNDDNTHSGHIRTHHPRYWHLPQSFLSRDLGASLPLSPINPRVPGSPSPRKHTAAIASGHAHHLAFSPVAPTQTSAARVKMLGRRLALGCFDELSRIRWRHSIGLVRSMHLLTSNHGETQPGEHPAVSPATTGSRWVMLSTDDIRLSDTVADAKTVAESTTSRGRGFRISADMAAPPSSSFLCYHGEDYDDDPDALVAAHGDSVLFGLRHYPGNSPDLFEYFVYRAAAAGRPPYLSPPLPTHHFSWRFDEGPTHELHADTTGILRRGGQDGELLAVELGVRNQIGTPSSGRTIDLNVLRVGSAVVDIDGRRRDGLRQWTWPDRVIPVGHRFLCRVKYSDGFLLCDMADPNLMLRSMPLPVKPRDEDDDRHCWNMCALCGAAGADALRFPCLPCVQPSCPVVSPANSDIIFFKVSNRCLLGFDGKEKVWMLEVDTRRKVEQKPALNGTRDPRVKCHTHTRG</sequence>
<dbReference type="PANTHER" id="PTHR33074">
    <property type="entry name" value="EXPRESSED PROTEIN-RELATED"/>
    <property type="match status" value="1"/>
</dbReference>
<proteinExistence type="predicted"/>
<evidence type="ECO:0000313" key="2">
    <source>
        <dbReference type="EMBL" id="KAF8690550.1"/>
    </source>
</evidence>
<evidence type="ECO:0000256" key="1">
    <source>
        <dbReference type="SAM" id="MobiDB-lite"/>
    </source>
</evidence>
<reference evidence="2" key="1">
    <citation type="submission" date="2020-07" db="EMBL/GenBank/DDBJ databases">
        <title>Genome sequence and genetic diversity analysis of an under-domesticated orphan crop, white fonio (Digitaria exilis).</title>
        <authorList>
            <person name="Bennetzen J.L."/>
            <person name="Chen S."/>
            <person name="Ma X."/>
            <person name="Wang X."/>
            <person name="Yssel A.E.J."/>
            <person name="Chaluvadi S.R."/>
            <person name="Johnson M."/>
            <person name="Gangashetty P."/>
            <person name="Hamidou F."/>
            <person name="Sanogo M.D."/>
            <person name="Zwaenepoel A."/>
            <person name="Wallace J."/>
            <person name="Van De Peer Y."/>
            <person name="Van Deynze A."/>
        </authorList>
    </citation>
    <scope>NUCLEOTIDE SEQUENCE</scope>
    <source>
        <tissue evidence="2">Leaves</tissue>
    </source>
</reference>
<protein>
    <recommendedName>
        <fullName evidence="4">DUF1618 domain-containing protein</fullName>
    </recommendedName>
</protein>
<gene>
    <name evidence="2" type="ORF">HU200_040912</name>
</gene>
<accession>A0A835B9F3</accession>
<evidence type="ECO:0000313" key="3">
    <source>
        <dbReference type="Proteomes" id="UP000636709"/>
    </source>
</evidence>
<feature type="compositionally biased region" description="Basic and acidic residues" evidence="1">
    <location>
        <begin position="13"/>
        <end position="29"/>
    </location>
</feature>